<sequence>MTTTAPAPETVAPVARPHPSASADTAILVGRHLRLMSRRPASIIGAVVLPLIFATMFYVVFGTVVERRIGSEYGQYLLPAVILQAMLFTAMSAAILSVEDVTGGMIRRLRSMAVSPLAPVLGLVGAELTRALLTIAILLPAGALMGFRLGGGVLASIGFVLIALLFAAVVCTGFVAIGFAAGKVDTVQVITNVIFFPFLLVSNAFTPTEAFPQWLQPFVANQPLSRTADALRALAASDAALARPVTIAVLWLSGGFVVCVALAARAYRRTL</sequence>
<dbReference type="STRING" id="1210063.GCA_001612665_04030"/>
<evidence type="ECO:0000256" key="3">
    <source>
        <dbReference type="ARBA" id="ARBA00022989"/>
    </source>
</evidence>
<accession>A0A4V6NCN8</accession>
<dbReference type="Proteomes" id="UP000294856">
    <property type="component" value="Unassembled WGS sequence"/>
</dbReference>
<dbReference type="AlphaFoldDB" id="A0A4V6NCN8"/>
<dbReference type="InterPro" id="IPR013525">
    <property type="entry name" value="ABC2_TM"/>
</dbReference>
<dbReference type="PANTHER" id="PTHR43027">
    <property type="entry name" value="DOXORUBICIN RESISTANCE ABC TRANSPORTER PERMEASE PROTEIN DRRC-RELATED"/>
    <property type="match status" value="1"/>
</dbReference>
<dbReference type="GO" id="GO:0140359">
    <property type="term" value="F:ABC-type transporter activity"/>
    <property type="evidence" value="ECO:0007669"/>
    <property type="project" value="InterPro"/>
</dbReference>
<comment type="caution">
    <text evidence="8">The sequence shown here is derived from an EMBL/GenBank/DDBJ whole genome shotgun (WGS) entry which is preliminary data.</text>
</comment>
<dbReference type="InterPro" id="IPR052902">
    <property type="entry name" value="ABC-2_transporter"/>
</dbReference>
<evidence type="ECO:0000259" key="7">
    <source>
        <dbReference type="PROSITE" id="PS51012"/>
    </source>
</evidence>
<keyword evidence="4 6" id="KW-0472">Membrane</keyword>
<feature type="domain" description="ABC transmembrane type-2" evidence="7">
    <location>
        <begin position="41"/>
        <end position="270"/>
    </location>
</feature>
<feature type="transmembrane region" description="Helical" evidence="6">
    <location>
        <begin position="73"/>
        <end position="96"/>
    </location>
</feature>
<feature type="transmembrane region" description="Helical" evidence="6">
    <location>
        <begin position="153"/>
        <end position="177"/>
    </location>
</feature>
<evidence type="ECO:0000313" key="9">
    <source>
        <dbReference type="Proteomes" id="UP000294856"/>
    </source>
</evidence>
<evidence type="ECO:0000256" key="1">
    <source>
        <dbReference type="ARBA" id="ARBA00004141"/>
    </source>
</evidence>
<organism evidence="8 9">
    <name type="scientific">Nocardia alba</name>
    <dbReference type="NCBI Taxonomy" id="225051"/>
    <lineage>
        <taxon>Bacteria</taxon>
        <taxon>Bacillati</taxon>
        <taxon>Actinomycetota</taxon>
        <taxon>Actinomycetes</taxon>
        <taxon>Mycobacteriales</taxon>
        <taxon>Nocardiaceae</taxon>
        <taxon>Nocardia</taxon>
    </lineage>
</organism>
<keyword evidence="6" id="KW-0813">Transport</keyword>
<keyword evidence="3 6" id="KW-1133">Transmembrane helix</keyword>
<dbReference type="EMBL" id="SMFR01000003">
    <property type="protein sequence ID" value="TCJ95585.1"/>
    <property type="molecule type" value="Genomic_DNA"/>
</dbReference>
<gene>
    <name evidence="8" type="ORF">DFR71_4500</name>
</gene>
<dbReference type="OrthoDB" id="3370990at2"/>
<evidence type="ECO:0000313" key="8">
    <source>
        <dbReference type="EMBL" id="TCJ95585.1"/>
    </source>
</evidence>
<dbReference type="GO" id="GO:0043190">
    <property type="term" value="C:ATP-binding cassette (ABC) transporter complex"/>
    <property type="evidence" value="ECO:0007669"/>
    <property type="project" value="InterPro"/>
</dbReference>
<protein>
    <recommendedName>
        <fullName evidence="6">Transport permease protein</fullName>
    </recommendedName>
</protein>
<feature type="transmembrane region" description="Helical" evidence="6">
    <location>
        <begin position="117"/>
        <end position="141"/>
    </location>
</feature>
<dbReference type="InterPro" id="IPR000412">
    <property type="entry name" value="ABC_2_transport"/>
</dbReference>
<comment type="subcellular location">
    <subcellularLocation>
        <location evidence="6">Cell membrane</location>
        <topology evidence="6">Multi-pass membrane protein</topology>
    </subcellularLocation>
    <subcellularLocation>
        <location evidence="1">Membrane</location>
        <topology evidence="1">Multi-pass membrane protein</topology>
    </subcellularLocation>
</comment>
<comment type="similarity">
    <text evidence="6">Belongs to the ABC-2 integral membrane protein family.</text>
</comment>
<feature type="transmembrane region" description="Helical" evidence="6">
    <location>
        <begin position="189"/>
        <end position="206"/>
    </location>
</feature>
<keyword evidence="2 6" id="KW-0812">Transmembrane</keyword>
<dbReference type="Pfam" id="PF01061">
    <property type="entry name" value="ABC2_membrane"/>
    <property type="match status" value="1"/>
</dbReference>
<dbReference type="PANTHER" id="PTHR43027:SF1">
    <property type="entry name" value="DOXORUBICIN RESISTANCE ABC TRANSPORTER PERMEASE PROTEIN DRRC-RELATED"/>
    <property type="match status" value="1"/>
</dbReference>
<reference evidence="8 9" key="1">
    <citation type="submission" date="2019-03" db="EMBL/GenBank/DDBJ databases">
        <title>Genomic Encyclopedia of Type Strains, Phase IV (KMG-IV): sequencing the most valuable type-strain genomes for metagenomic binning, comparative biology and taxonomic classification.</title>
        <authorList>
            <person name="Goeker M."/>
        </authorList>
    </citation>
    <scope>NUCLEOTIDE SEQUENCE [LARGE SCALE GENOMIC DNA]</scope>
    <source>
        <strain evidence="8 9">DSM 44684</strain>
    </source>
</reference>
<keyword evidence="6" id="KW-1003">Cell membrane</keyword>
<proteinExistence type="inferred from homology"/>
<evidence type="ECO:0000256" key="2">
    <source>
        <dbReference type="ARBA" id="ARBA00022692"/>
    </source>
</evidence>
<dbReference type="GO" id="GO:0046677">
    <property type="term" value="P:response to antibiotic"/>
    <property type="evidence" value="ECO:0007669"/>
    <property type="project" value="UniProtKB-KW"/>
</dbReference>
<feature type="transmembrane region" description="Helical" evidence="6">
    <location>
        <begin position="41"/>
        <end position="61"/>
    </location>
</feature>
<evidence type="ECO:0000256" key="5">
    <source>
        <dbReference type="ARBA" id="ARBA00023251"/>
    </source>
</evidence>
<keyword evidence="9" id="KW-1185">Reference proteome</keyword>
<evidence type="ECO:0000256" key="6">
    <source>
        <dbReference type="RuleBase" id="RU361157"/>
    </source>
</evidence>
<keyword evidence="5" id="KW-0046">Antibiotic resistance</keyword>
<dbReference type="PROSITE" id="PS51012">
    <property type="entry name" value="ABC_TM2"/>
    <property type="match status" value="1"/>
</dbReference>
<name>A0A4V6NCN8_9NOCA</name>
<dbReference type="RefSeq" id="WP_067453247.1">
    <property type="nucleotide sequence ID" value="NZ_SMFR01000003.1"/>
</dbReference>
<evidence type="ECO:0000256" key="4">
    <source>
        <dbReference type="ARBA" id="ARBA00023136"/>
    </source>
</evidence>
<feature type="transmembrane region" description="Helical" evidence="6">
    <location>
        <begin position="247"/>
        <end position="267"/>
    </location>
</feature>
<dbReference type="InterPro" id="IPR047817">
    <property type="entry name" value="ABC2_TM_bact-type"/>
</dbReference>
<dbReference type="PIRSF" id="PIRSF006648">
    <property type="entry name" value="DrrB"/>
    <property type="match status" value="1"/>
</dbReference>